<name>A0A1Y1QRV6_9GAMM</name>
<dbReference type="AlphaFoldDB" id="A0A1Y1QRV6"/>
<comment type="caution">
    <text evidence="9">The sequence shown here is derived from an EMBL/GenBank/DDBJ whole genome shotgun (WGS) entry which is preliminary data.</text>
</comment>
<sequence>MKYLLDTCVISEVIKREPNKNVISWLQAQDEANLFLSILTFGEIQKVIQKDTDQNRKKRLKIWVEEDLKKRFENRIIPIDLKVVTNWGSIHGLAELAGRTMPTLDGLIAVSGLTYHCIVVTRNTSDMEQSTAELFNPWEYKE</sequence>
<dbReference type="PANTHER" id="PTHR33653">
    <property type="entry name" value="RIBONUCLEASE VAPC2"/>
    <property type="match status" value="1"/>
</dbReference>
<evidence type="ECO:0000259" key="8">
    <source>
        <dbReference type="Pfam" id="PF01850"/>
    </source>
</evidence>
<evidence type="ECO:0000313" key="9">
    <source>
        <dbReference type="EMBL" id="OQX12371.1"/>
    </source>
</evidence>
<evidence type="ECO:0000256" key="3">
    <source>
        <dbReference type="ARBA" id="ARBA00022722"/>
    </source>
</evidence>
<dbReference type="GO" id="GO:0016787">
    <property type="term" value="F:hydrolase activity"/>
    <property type="evidence" value="ECO:0007669"/>
    <property type="project" value="UniProtKB-KW"/>
</dbReference>
<gene>
    <name evidence="9" type="ORF">BWK73_15035</name>
</gene>
<dbReference type="Proteomes" id="UP000192491">
    <property type="component" value="Unassembled WGS sequence"/>
</dbReference>
<dbReference type="InterPro" id="IPR029060">
    <property type="entry name" value="PIN-like_dom_sf"/>
</dbReference>
<dbReference type="Pfam" id="PF01850">
    <property type="entry name" value="PIN"/>
    <property type="match status" value="1"/>
</dbReference>
<dbReference type="SUPFAM" id="SSF88723">
    <property type="entry name" value="PIN domain-like"/>
    <property type="match status" value="1"/>
</dbReference>
<evidence type="ECO:0000256" key="5">
    <source>
        <dbReference type="ARBA" id="ARBA00022801"/>
    </source>
</evidence>
<evidence type="ECO:0000313" key="10">
    <source>
        <dbReference type="Proteomes" id="UP000192491"/>
    </source>
</evidence>
<dbReference type="PANTHER" id="PTHR33653:SF1">
    <property type="entry name" value="RIBONUCLEASE VAPC2"/>
    <property type="match status" value="1"/>
</dbReference>
<dbReference type="Gene3D" id="3.40.50.1010">
    <property type="entry name" value="5'-nuclease"/>
    <property type="match status" value="1"/>
</dbReference>
<proteinExistence type="inferred from homology"/>
<keyword evidence="2" id="KW-1277">Toxin-antitoxin system</keyword>
<dbReference type="EMBL" id="MTEJ01000067">
    <property type="protein sequence ID" value="OQX12371.1"/>
    <property type="molecule type" value="Genomic_DNA"/>
</dbReference>
<comment type="similarity">
    <text evidence="7">Belongs to the PINc/VapC protein family.</text>
</comment>
<keyword evidence="3" id="KW-0540">Nuclease</keyword>
<evidence type="ECO:0000256" key="4">
    <source>
        <dbReference type="ARBA" id="ARBA00022723"/>
    </source>
</evidence>
<dbReference type="GO" id="GO:0046872">
    <property type="term" value="F:metal ion binding"/>
    <property type="evidence" value="ECO:0007669"/>
    <property type="project" value="UniProtKB-KW"/>
</dbReference>
<dbReference type="InterPro" id="IPR050556">
    <property type="entry name" value="Type_II_TA_system_RNase"/>
</dbReference>
<organism evidence="9 10">
    <name type="scientific">Thiothrix lacustris</name>
    <dbReference type="NCBI Taxonomy" id="525917"/>
    <lineage>
        <taxon>Bacteria</taxon>
        <taxon>Pseudomonadati</taxon>
        <taxon>Pseudomonadota</taxon>
        <taxon>Gammaproteobacteria</taxon>
        <taxon>Thiotrichales</taxon>
        <taxon>Thiotrichaceae</taxon>
        <taxon>Thiothrix</taxon>
    </lineage>
</organism>
<protein>
    <submittedName>
        <fullName evidence="9">VapC toxin family PIN domain ribonuclease</fullName>
    </submittedName>
</protein>
<keyword evidence="6" id="KW-0460">Magnesium</keyword>
<evidence type="ECO:0000256" key="7">
    <source>
        <dbReference type="ARBA" id="ARBA00038093"/>
    </source>
</evidence>
<dbReference type="InterPro" id="IPR002716">
    <property type="entry name" value="PIN_dom"/>
</dbReference>
<reference evidence="9 10" key="1">
    <citation type="submission" date="2017-01" db="EMBL/GenBank/DDBJ databases">
        <title>Novel large sulfur bacteria in the metagenomes of groundwater-fed chemosynthetic microbial mats in the Lake Huron basin.</title>
        <authorList>
            <person name="Sharrar A.M."/>
            <person name="Flood B.E."/>
            <person name="Bailey J.V."/>
            <person name="Jones D.S."/>
            <person name="Biddanda B."/>
            <person name="Ruberg S.A."/>
            <person name="Marcus D.N."/>
            <person name="Dick G.J."/>
        </authorList>
    </citation>
    <scope>NUCLEOTIDE SEQUENCE [LARGE SCALE GENOMIC DNA]</scope>
    <source>
        <strain evidence="9">A8</strain>
    </source>
</reference>
<keyword evidence="4" id="KW-0479">Metal-binding</keyword>
<evidence type="ECO:0000256" key="6">
    <source>
        <dbReference type="ARBA" id="ARBA00022842"/>
    </source>
</evidence>
<comment type="cofactor">
    <cofactor evidence="1">
        <name>Mg(2+)</name>
        <dbReference type="ChEBI" id="CHEBI:18420"/>
    </cofactor>
</comment>
<accession>A0A1Y1QRV6</accession>
<feature type="domain" description="PIN" evidence="8">
    <location>
        <begin position="3"/>
        <end position="124"/>
    </location>
</feature>
<keyword evidence="5" id="KW-0378">Hydrolase</keyword>
<dbReference type="GO" id="GO:0004518">
    <property type="term" value="F:nuclease activity"/>
    <property type="evidence" value="ECO:0007669"/>
    <property type="project" value="UniProtKB-KW"/>
</dbReference>
<evidence type="ECO:0000256" key="1">
    <source>
        <dbReference type="ARBA" id="ARBA00001946"/>
    </source>
</evidence>
<evidence type="ECO:0000256" key="2">
    <source>
        <dbReference type="ARBA" id="ARBA00022649"/>
    </source>
</evidence>
<dbReference type="CDD" id="cd18746">
    <property type="entry name" value="PIN_VapC4-5_FitB-like"/>
    <property type="match status" value="1"/>
</dbReference>